<dbReference type="Gene3D" id="1.10.10.60">
    <property type="entry name" value="Homeodomain-like"/>
    <property type="match status" value="1"/>
</dbReference>
<evidence type="ECO:0000313" key="11">
    <source>
        <dbReference type="EMBL" id="ORZ17276.1"/>
    </source>
</evidence>
<evidence type="ECO:0000256" key="9">
    <source>
        <dbReference type="SAM" id="MobiDB-lite"/>
    </source>
</evidence>
<feature type="region of interest" description="Disordered" evidence="9">
    <location>
        <begin position="409"/>
        <end position="444"/>
    </location>
</feature>
<keyword evidence="12" id="KW-1185">Reference proteome</keyword>
<protein>
    <recommendedName>
        <fullName evidence="3">SWR1-complex protein 4</fullName>
    </recommendedName>
</protein>
<dbReference type="AlphaFoldDB" id="A0A1X2IIW8"/>
<feature type="region of interest" description="Disordered" evidence="9">
    <location>
        <begin position="243"/>
        <end position="343"/>
    </location>
</feature>
<dbReference type="PANTHER" id="PTHR12855">
    <property type="entry name" value="DNA METHYLTRANSFERASE 1-ASSOCIATED PROTEIN 1 FAMILY MEMBER"/>
    <property type="match status" value="1"/>
</dbReference>
<evidence type="ECO:0000256" key="1">
    <source>
        <dbReference type="ARBA" id="ARBA00004123"/>
    </source>
</evidence>
<keyword evidence="4" id="KW-0156">Chromatin regulator</keyword>
<keyword evidence="7" id="KW-0539">Nucleus</keyword>
<accession>A0A1X2IIW8</accession>
<comment type="function">
    <text evidence="8">Component of the SWR1 complex which mediates the ATP-dependent exchange of histone H2A for the H2A variant HZT1 leading to transcriptional regulation of selected genes by chromatin remodeling. Component of the NuA4 histone acetyltransferase complex which is involved in transcriptional activation of selected genes principally by acetylation of nucleosomal histone H4 and H2A. The NuA4 complex is also involved in DNA repair.</text>
</comment>
<evidence type="ECO:0000313" key="12">
    <source>
        <dbReference type="Proteomes" id="UP000193560"/>
    </source>
</evidence>
<dbReference type="GO" id="GO:0000812">
    <property type="term" value="C:Swr1 complex"/>
    <property type="evidence" value="ECO:0007669"/>
    <property type="project" value="TreeGrafter"/>
</dbReference>
<feature type="domain" description="Myb-like" evidence="10">
    <location>
        <begin position="96"/>
        <end position="147"/>
    </location>
</feature>
<evidence type="ECO:0000256" key="7">
    <source>
        <dbReference type="ARBA" id="ARBA00023242"/>
    </source>
</evidence>
<proteinExistence type="inferred from homology"/>
<feature type="compositionally biased region" description="Low complexity" evidence="9">
    <location>
        <begin position="425"/>
        <end position="435"/>
    </location>
</feature>
<comment type="similarity">
    <text evidence="2">Belongs to the SWC4 family.</text>
</comment>
<dbReference type="EMBL" id="MCGE01000010">
    <property type="protein sequence ID" value="ORZ17276.1"/>
    <property type="molecule type" value="Genomic_DNA"/>
</dbReference>
<dbReference type="GO" id="GO:0003714">
    <property type="term" value="F:transcription corepressor activity"/>
    <property type="evidence" value="ECO:0007669"/>
    <property type="project" value="TreeGrafter"/>
</dbReference>
<feature type="compositionally biased region" description="Low complexity" evidence="9">
    <location>
        <begin position="244"/>
        <end position="255"/>
    </location>
</feature>
<dbReference type="SMART" id="SM00717">
    <property type="entry name" value="SANT"/>
    <property type="match status" value="1"/>
</dbReference>
<name>A0A1X2IIW8_9FUNG</name>
<dbReference type="SUPFAM" id="SSF46689">
    <property type="entry name" value="Homeodomain-like"/>
    <property type="match status" value="1"/>
</dbReference>
<dbReference type="PANTHER" id="PTHR12855:SF10">
    <property type="entry name" value="DNA METHYLTRANSFERASE 1-ASSOCIATED PROTEIN 1"/>
    <property type="match status" value="1"/>
</dbReference>
<dbReference type="GO" id="GO:0000122">
    <property type="term" value="P:negative regulation of transcription by RNA polymerase II"/>
    <property type="evidence" value="ECO:0007669"/>
    <property type="project" value="TreeGrafter"/>
</dbReference>
<dbReference type="Proteomes" id="UP000193560">
    <property type="component" value="Unassembled WGS sequence"/>
</dbReference>
<evidence type="ECO:0000256" key="8">
    <source>
        <dbReference type="ARBA" id="ARBA00025264"/>
    </source>
</evidence>
<evidence type="ECO:0000256" key="3">
    <source>
        <dbReference type="ARBA" id="ARBA00019132"/>
    </source>
</evidence>
<dbReference type="FunFam" id="1.10.10.60:FF:000087">
    <property type="entry name" value="DNA methyltransferase 1-associated protein 1"/>
    <property type="match status" value="1"/>
</dbReference>
<feature type="region of interest" description="Disordered" evidence="9">
    <location>
        <begin position="153"/>
        <end position="173"/>
    </location>
</feature>
<dbReference type="GO" id="GO:0006338">
    <property type="term" value="P:chromatin remodeling"/>
    <property type="evidence" value="ECO:0007669"/>
    <property type="project" value="InterPro"/>
</dbReference>
<evidence type="ECO:0000259" key="10">
    <source>
        <dbReference type="SMART" id="SM00717"/>
    </source>
</evidence>
<comment type="subcellular location">
    <subcellularLocation>
        <location evidence="1">Nucleus</location>
    </subcellularLocation>
</comment>
<keyword evidence="6" id="KW-0804">Transcription</keyword>
<sequence>MNEQQEERNDFVFSLVGGTPPISFVKPTFKAKWATSKKAEAWVQKPFLHPARSDTLVLNHWEKQSNQDDEGYHFAKFNRVIDVVEYTDDDYEKHLTDTDWTKDETDYLFRLCRLYDLRFPVIADRYDYDTSRTMEDIKDRYYTVNRKLIKSRGSSGGLTNGHHPTSSSSENRHTLLQQYSYDKAKETERKQALIGLYARTKEQIQEEELLFLEAKRMEENKELLTTQRDQLYSTLHLEQAQQIPSTPLTPLTSSYLPPPPLSAASTSSSSSHLASPSNGSSSATPMANPGGIGITGGTSSATQDQKKKKKDENIKKARRISTSSSSVEDLLPPPPEKKEKLIPGPYVRSQKLPGIKAGVQPRALRTMADFGIGARPIMPTEAVCYKYEHFQNSVVALLELKKVAEKMDIDTKTKSSGPAGRKHSLSVSSASSNRSAADRRRKLG</sequence>
<keyword evidence="5" id="KW-0805">Transcription regulation</keyword>
<gene>
    <name evidence="11" type="ORF">BCR42DRAFT_491174</name>
</gene>
<dbReference type="InterPro" id="IPR032563">
    <property type="entry name" value="DAMP1_SANT-like"/>
</dbReference>
<dbReference type="InterPro" id="IPR001005">
    <property type="entry name" value="SANT/Myb"/>
</dbReference>
<dbReference type="InterPro" id="IPR027109">
    <property type="entry name" value="Swc4/Dmap1"/>
</dbReference>
<evidence type="ECO:0000256" key="4">
    <source>
        <dbReference type="ARBA" id="ARBA00022853"/>
    </source>
</evidence>
<comment type="caution">
    <text evidence="11">The sequence shown here is derived from an EMBL/GenBank/DDBJ whole genome shotgun (WGS) entry which is preliminary data.</text>
</comment>
<dbReference type="InterPro" id="IPR009057">
    <property type="entry name" value="Homeodomain-like_sf"/>
</dbReference>
<dbReference type="Pfam" id="PF16282">
    <property type="entry name" value="SANT_DAMP1_like"/>
    <property type="match status" value="1"/>
</dbReference>
<evidence type="ECO:0000256" key="6">
    <source>
        <dbReference type="ARBA" id="ARBA00023163"/>
    </source>
</evidence>
<dbReference type="GO" id="GO:0035267">
    <property type="term" value="C:NuA4 histone acetyltransferase complex"/>
    <property type="evidence" value="ECO:0007669"/>
    <property type="project" value="InterPro"/>
</dbReference>
<dbReference type="GO" id="GO:0006281">
    <property type="term" value="P:DNA repair"/>
    <property type="evidence" value="ECO:0007669"/>
    <property type="project" value="InterPro"/>
</dbReference>
<evidence type="ECO:0000256" key="5">
    <source>
        <dbReference type="ARBA" id="ARBA00023015"/>
    </source>
</evidence>
<evidence type="ECO:0000256" key="2">
    <source>
        <dbReference type="ARBA" id="ARBA00006918"/>
    </source>
</evidence>
<feature type="compositionally biased region" description="Polar residues" evidence="9">
    <location>
        <begin position="162"/>
        <end position="173"/>
    </location>
</feature>
<dbReference type="OrthoDB" id="19740at2759"/>
<feature type="compositionally biased region" description="Low complexity" evidence="9">
    <location>
        <begin position="262"/>
        <end position="285"/>
    </location>
</feature>
<reference evidence="11 12" key="1">
    <citation type="submission" date="2016-07" db="EMBL/GenBank/DDBJ databases">
        <title>Pervasive Adenine N6-methylation of Active Genes in Fungi.</title>
        <authorList>
            <consortium name="DOE Joint Genome Institute"/>
            <person name="Mondo S.J."/>
            <person name="Dannebaum R.O."/>
            <person name="Kuo R.C."/>
            <person name="Labutti K."/>
            <person name="Haridas S."/>
            <person name="Kuo A."/>
            <person name="Salamov A."/>
            <person name="Ahrendt S.R."/>
            <person name="Lipzen A."/>
            <person name="Sullivan W."/>
            <person name="Andreopoulos W.B."/>
            <person name="Clum A."/>
            <person name="Lindquist E."/>
            <person name="Daum C."/>
            <person name="Ramamoorthy G.K."/>
            <person name="Gryganskyi A."/>
            <person name="Culley D."/>
            <person name="Magnuson J.K."/>
            <person name="James T.Y."/>
            <person name="O'Malley M.A."/>
            <person name="Stajich J.E."/>
            <person name="Spatafora J.W."/>
            <person name="Visel A."/>
            <person name="Grigoriev I.V."/>
        </authorList>
    </citation>
    <scope>NUCLEOTIDE SEQUENCE [LARGE SCALE GENOMIC DNA]</scope>
    <source>
        <strain evidence="11 12">NRRL 1336</strain>
    </source>
</reference>
<organism evidence="11 12">
    <name type="scientific">Absidia repens</name>
    <dbReference type="NCBI Taxonomy" id="90262"/>
    <lineage>
        <taxon>Eukaryota</taxon>
        <taxon>Fungi</taxon>
        <taxon>Fungi incertae sedis</taxon>
        <taxon>Mucoromycota</taxon>
        <taxon>Mucoromycotina</taxon>
        <taxon>Mucoromycetes</taxon>
        <taxon>Mucorales</taxon>
        <taxon>Cunninghamellaceae</taxon>
        <taxon>Absidia</taxon>
    </lineage>
</organism>
<dbReference type="STRING" id="90262.A0A1X2IIW8"/>